<dbReference type="Proteomes" id="UP000024816">
    <property type="component" value="Unassembled WGS sequence"/>
</dbReference>
<gene>
    <name evidence="2" type="ORF">HJA_02690</name>
</gene>
<dbReference type="PANTHER" id="PTHR31435">
    <property type="entry name" value="PROTEIN NATD1"/>
    <property type="match status" value="1"/>
</dbReference>
<feature type="domain" description="N-acetyltransferase" evidence="1">
    <location>
        <begin position="9"/>
        <end position="95"/>
    </location>
</feature>
<comment type="caution">
    <text evidence="2">The sequence shown here is derived from an EMBL/GenBank/DDBJ whole genome shotgun (WGS) entry which is preliminary data.</text>
</comment>
<protein>
    <recommendedName>
        <fullName evidence="1">N-acetyltransferase domain-containing protein</fullName>
    </recommendedName>
</protein>
<dbReference type="SUPFAM" id="SSF55729">
    <property type="entry name" value="Acyl-CoA N-acyltransferases (Nat)"/>
    <property type="match status" value="1"/>
</dbReference>
<dbReference type="InterPro" id="IPR031165">
    <property type="entry name" value="GNAT_YJDJ"/>
</dbReference>
<dbReference type="Gene3D" id="3.40.630.30">
    <property type="match status" value="1"/>
</dbReference>
<dbReference type="OrthoDB" id="9800945at2"/>
<evidence type="ECO:0000259" key="1">
    <source>
        <dbReference type="PROSITE" id="PS51729"/>
    </source>
</evidence>
<dbReference type="InterPro" id="IPR016181">
    <property type="entry name" value="Acyl_CoA_acyltransferase"/>
</dbReference>
<dbReference type="PATRIC" id="fig|1280952.3.peg.542"/>
<dbReference type="Pfam" id="PF14542">
    <property type="entry name" value="Acetyltransf_CG"/>
    <property type="match status" value="1"/>
</dbReference>
<evidence type="ECO:0000313" key="2">
    <source>
        <dbReference type="EMBL" id="KCZ91410.1"/>
    </source>
</evidence>
<dbReference type="PANTHER" id="PTHR31435:SF10">
    <property type="entry name" value="BSR4717 PROTEIN"/>
    <property type="match status" value="1"/>
</dbReference>
<accession>A0A059FL83</accession>
<proteinExistence type="predicted"/>
<dbReference type="eggNOG" id="COG2388">
    <property type="taxonomic scope" value="Bacteria"/>
</dbReference>
<organism evidence="2 3">
    <name type="scientific">Hyphomonas jannaschiana VP2</name>
    <dbReference type="NCBI Taxonomy" id="1280952"/>
    <lineage>
        <taxon>Bacteria</taxon>
        <taxon>Pseudomonadati</taxon>
        <taxon>Pseudomonadota</taxon>
        <taxon>Alphaproteobacteria</taxon>
        <taxon>Hyphomonadales</taxon>
        <taxon>Hyphomonadaceae</taxon>
        <taxon>Hyphomonas</taxon>
    </lineage>
</organism>
<sequence length="95" mass="10290">METFEIRQEDGETGGRYVTVVDGHEAEMTYSKAGTSRIIIDHTGVPKALGGRGVGVALVQRAVEDARAAGLKIIPLCPFAKAQIEKHKEWQDVLA</sequence>
<dbReference type="InterPro" id="IPR045057">
    <property type="entry name" value="Gcn5-rel_NAT"/>
</dbReference>
<dbReference type="AlphaFoldDB" id="A0A059FL83"/>
<keyword evidence="3" id="KW-1185">Reference proteome</keyword>
<reference evidence="2 3" key="1">
    <citation type="journal article" date="2014" name="Antonie Van Leeuwenhoek">
        <title>Hyphomonas beringensis sp. nov. and Hyphomonas chukchiensis sp. nov., isolated from surface seawater of the Bering Sea and Chukchi Sea.</title>
        <authorList>
            <person name="Li C."/>
            <person name="Lai Q."/>
            <person name="Li G."/>
            <person name="Dong C."/>
            <person name="Wang J."/>
            <person name="Liao Y."/>
            <person name="Shao Z."/>
        </authorList>
    </citation>
    <scope>NUCLEOTIDE SEQUENCE [LARGE SCALE GENOMIC DNA]</scope>
    <source>
        <strain evidence="2 3">VP2</strain>
    </source>
</reference>
<dbReference type="EMBL" id="ARYJ01000001">
    <property type="protein sequence ID" value="KCZ91410.1"/>
    <property type="molecule type" value="Genomic_DNA"/>
</dbReference>
<dbReference type="PROSITE" id="PS51729">
    <property type="entry name" value="GNAT_YJDJ"/>
    <property type="match status" value="1"/>
</dbReference>
<dbReference type="RefSeq" id="WP_035577744.1">
    <property type="nucleotide sequence ID" value="NZ_ARYJ01000001.1"/>
</dbReference>
<evidence type="ECO:0000313" key="3">
    <source>
        <dbReference type="Proteomes" id="UP000024816"/>
    </source>
</evidence>
<name>A0A059FL83_9PROT</name>
<dbReference type="STRING" id="1280952.HJA_02690"/>